<evidence type="ECO:0000313" key="5">
    <source>
        <dbReference type="EMBL" id="MDX6807552.1"/>
    </source>
</evidence>
<organism evidence="5 6">
    <name type="scientific">Terrihabitans rhizophilus</name>
    <dbReference type="NCBI Taxonomy" id="3092662"/>
    <lineage>
        <taxon>Bacteria</taxon>
        <taxon>Pseudomonadati</taxon>
        <taxon>Pseudomonadota</taxon>
        <taxon>Alphaproteobacteria</taxon>
        <taxon>Hyphomicrobiales</taxon>
        <taxon>Terrihabitans</taxon>
    </lineage>
</organism>
<dbReference type="Gene3D" id="2.40.160.210">
    <property type="entry name" value="Acyl-CoA thioesterase, double hotdog domain"/>
    <property type="match status" value="1"/>
</dbReference>
<dbReference type="SUPFAM" id="SSF54637">
    <property type="entry name" value="Thioesterase/thiol ester dehydrase-isomerase"/>
    <property type="match status" value="2"/>
</dbReference>
<evidence type="ECO:0000259" key="3">
    <source>
        <dbReference type="Pfam" id="PF02551"/>
    </source>
</evidence>
<dbReference type="InterPro" id="IPR003703">
    <property type="entry name" value="Acyl_CoA_thio"/>
</dbReference>
<dbReference type="Pfam" id="PF02551">
    <property type="entry name" value="Acyl_CoA_thio"/>
    <property type="match status" value="1"/>
</dbReference>
<dbReference type="RefSeq" id="WP_319845694.1">
    <property type="nucleotide sequence ID" value="NZ_JAXAFJ010000013.1"/>
</dbReference>
<comment type="caution">
    <text evidence="5">The sequence shown here is derived from an EMBL/GenBank/DDBJ whole genome shotgun (WGS) entry which is preliminary data.</text>
</comment>
<evidence type="ECO:0000259" key="4">
    <source>
        <dbReference type="Pfam" id="PF13622"/>
    </source>
</evidence>
<dbReference type="CDD" id="cd03444">
    <property type="entry name" value="Thioesterase_II_repeat1"/>
    <property type="match status" value="1"/>
</dbReference>
<proteinExistence type="inferred from homology"/>
<keyword evidence="6" id="KW-1185">Reference proteome</keyword>
<gene>
    <name evidence="5" type="primary">tesB</name>
    <name evidence="5" type="ORF">SCD90_15910</name>
</gene>
<evidence type="ECO:0000313" key="6">
    <source>
        <dbReference type="Proteomes" id="UP001274321"/>
    </source>
</evidence>
<feature type="domain" description="Acyl-CoA thioesterase-like N-terminal HotDog" evidence="4">
    <location>
        <begin position="32"/>
        <end position="108"/>
    </location>
</feature>
<comment type="similarity">
    <text evidence="1">Belongs to the C/M/P thioester hydrolase family.</text>
</comment>
<dbReference type="NCBIfam" id="TIGR00189">
    <property type="entry name" value="tesB"/>
    <property type="match status" value="1"/>
</dbReference>
<accession>A0ABU4RRS4</accession>
<dbReference type="InterPro" id="IPR049449">
    <property type="entry name" value="TesB_ACOT8-like_N"/>
</dbReference>
<dbReference type="InterPro" id="IPR025652">
    <property type="entry name" value="TesB_C"/>
</dbReference>
<dbReference type="InterPro" id="IPR029069">
    <property type="entry name" value="HotDog_dom_sf"/>
</dbReference>
<evidence type="ECO:0000256" key="1">
    <source>
        <dbReference type="ARBA" id="ARBA00006538"/>
    </source>
</evidence>
<dbReference type="InterPro" id="IPR042171">
    <property type="entry name" value="Acyl-CoA_hotdog"/>
</dbReference>
<keyword evidence="2" id="KW-0378">Hydrolase</keyword>
<protein>
    <submittedName>
        <fullName evidence="5">Acyl-CoA thioesterase II</fullName>
    </submittedName>
</protein>
<evidence type="ECO:0000256" key="2">
    <source>
        <dbReference type="ARBA" id="ARBA00022801"/>
    </source>
</evidence>
<sequence length="291" mass="32184">MAAQSANLLPILQLERLELNLFRGASPEPERARVFGGQVVAQALTAAINTVSERAVHSLHAYFLLAGDASVPIIYDVERLRDGGSFSTRRVTALQHGQTIFEMSASFHAAETGLTHQFAMPETADPESLPDAHSIRDMPDVPSPVRAYFDAARPIEMRPVDMTRYRKRGEAREPRQAVWFRTSEPLPDEDGLHQAALAYASDKTLLDTALVTHGKTVFSMEIMAASLDHAVWFHRPFRADDWLLYVQDSPSSGHGLGLARGLIFSRDGRLVASTAQEGLIRVRKPKPSTLF</sequence>
<dbReference type="Proteomes" id="UP001274321">
    <property type="component" value="Unassembled WGS sequence"/>
</dbReference>
<feature type="domain" description="Acyl-CoA thioesterase 2 C-terminal" evidence="3">
    <location>
        <begin position="148"/>
        <end position="279"/>
    </location>
</feature>
<dbReference type="PANTHER" id="PTHR11066">
    <property type="entry name" value="ACYL-COA THIOESTERASE"/>
    <property type="match status" value="1"/>
</dbReference>
<reference evidence="5 6" key="1">
    <citation type="submission" date="2023-11" db="EMBL/GenBank/DDBJ databases">
        <authorList>
            <person name="Bao R."/>
        </authorList>
    </citation>
    <scope>NUCLEOTIDE SEQUENCE [LARGE SCALE GENOMIC DNA]</scope>
    <source>
        <strain evidence="5 6">PJ23</strain>
    </source>
</reference>
<dbReference type="EMBL" id="JAXAFJ010000013">
    <property type="protein sequence ID" value="MDX6807552.1"/>
    <property type="molecule type" value="Genomic_DNA"/>
</dbReference>
<dbReference type="PANTHER" id="PTHR11066:SF34">
    <property type="entry name" value="ACYL-COENZYME A THIOESTERASE 8"/>
    <property type="match status" value="1"/>
</dbReference>
<dbReference type="CDD" id="cd03445">
    <property type="entry name" value="Thioesterase_II_repeat2"/>
    <property type="match status" value="1"/>
</dbReference>
<dbReference type="Pfam" id="PF13622">
    <property type="entry name" value="4HBT_3"/>
    <property type="match status" value="1"/>
</dbReference>
<name>A0ABU4RRS4_9HYPH</name>